<dbReference type="Proteomes" id="UP000192223">
    <property type="component" value="Unplaced"/>
</dbReference>
<keyword evidence="2" id="KW-1185">Reference proteome</keyword>
<dbReference type="GeneID" id="108735836"/>
<gene>
    <name evidence="3" type="primary">LOC108735836</name>
</gene>
<reference evidence="3" key="1">
    <citation type="submission" date="2025-08" db="UniProtKB">
        <authorList>
            <consortium name="RefSeq"/>
        </authorList>
    </citation>
    <scope>IDENTIFICATION</scope>
    <source>
        <tissue evidence="3">Entire body</tissue>
    </source>
</reference>
<organism evidence="2 3">
    <name type="scientific">Agrilus planipennis</name>
    <name type="common">Emerald ash borer</name>
    <name type="synonym">Agrilus marcopoli</name>
    <dbReference type="NCBI Taxonomy" id="224129"/>
    <lineage>
        <taxon>Eukaryota</taxon>
        <taxon>Metazoa</taxon>
        <taxon>Ecdysozoa</taxon>
        <taxon>Arthropoda</taxon>
        <taxon>Hexapoda</taxon>
        <taxon>Insecta</taxon>
        <taxon>Pterygota</taxon>
        <taxon>Neoptera</taxon>
        <taxon>Endopterygota</taxon>
        <taxon>Coleoptera</taxon>
        <taxon>Polyphaga</taxon>
        <taxon>Elateriformia</taxon>
        <taxon>Buprestoidea</taxon>
        <taxon>Buprestidae</taxon>
        <taxon>Agrilinae</taxon>
        <taxon>Agrilus</taxon>
    </lineage>
</organism>
<accession>A0A1W4WHU6</accession>
<protein>
    <submittedName>
        <fullName evidence="3">Nucleolar transcription factor 1-A-like</fullName>
    </submittedName>
</protein>
<name>A0A1W4WHU6_AGRPL</name>
<feature type="compositionally biased region" description="Acidic residues" evidence="1">
    <location>
        <begin position="50"/>
        <end position="87"/>
    </location>
</feature>
<feature type="region of interest" description="Disordered" evidence="1">
    <location>
        <begin position="50"/>
        <end position="149"/>
    </location>
</feature>
<dbReference type="KEGG" id="apln:108735836"/>
<proteinExistence type="predicted"/>
<dbReference type="InParanoid" id="A0A1W4WHU6"/>
<evidence type="ECO:0000256" key="1">
    <source>
        <dbReference type="SAM" id="MobiDB-lite"/>
    </source>
</evidence>
<evidence type="ECO:0000313" key="2">
    <source>
        <dbReference type="Proteomes" id="UP000192223"/>
    </source>
</evidence>
<feature type="compositionally biased region" description="Polar residues" evidence="1">
    <location>
        <begin position="124"/>
        <end position="149"/>
    </location>
</feature>
<evidence type="ECO:0000313" key="3">
    <source>
        <dbReference type="RefSeq" id="XP_018323521.1"/>
    </source>
</evidence>
<feature type="compositionally biased region" description="Acidic residues" evidence="1">
    <location>
        <begin position="96"/>
        <end position="107"/>
    </location>
</feature>
<sequence>MGIQNKDFIDLPFKLEYTDDDEEIVYFSGDETEGRFSPYHIWAVQPNEMIETDEYDFEDDEDDDEYNPADDEDLSDSDIQYDSEDSQEQAYFSDSNSEDTELAETSDIEQGTGKETEENKILVTRSTQAPNTQSTTTAGAESDSCSDSY</sequence>
<dbReference type="RefSeq" id="XP_018323521.1">
    <property type="nucleotide sequence ID" value="XM_018468019.2"/>
</dbReference>
<dbReference type="AlphaFoldDB" id="A0A1W4WHU6"/>